<dbReference type="InterPro" id="IPR046751">
    <property type="entry name" value="TED_2"/>
</dbReference>
<name>A0A3R8JMN2_9FIRM</name>
<dbReference type="Pfam" id="PF18202">
    <property type="entry name" value="TQ"/>
    <property type="match status" value="4"/>
</dbReference>
<dbReference type="PANTHER" id="PTHR36108">
    <property type="entry name" value="COLOSSIN-B-RELATED"/>
    <property type="match status" value="1"/>
</dbReference>
<feature type="region of interest" description="Disordered" evidence="4">
    <location>
        <begin position="80"/>
        <end position="214"/>
    </location>
</feature>
<keyword evidence="5" id="KW-0472">Membrane</keyword>
<feature type="chain" id="PRO_5018729995" description="VaFE repeat-containing surface-anchored protein" evidence="6">
    <location>
        <begin position="31"/>
        <end position="1434"/>
    </location>
</feature>
<dbReference type="InterPro" id="IPR041033">
    <property type="entry name" value="SpaA_PFL_dom_1"/>
</dbReference>
<dbReference type="NCBIfam" id="NF033903">
    <property type="entry name" value="VaFE_rpt"/>
    <property type="match status" value="4"/>
</dbReference>
<feature type="compositionally biased region" description="Acidic residues" evidence="4">
    <location>
        <begin position="192"/>
        <end position="201"/>
    </location>
</feature>
<organism evidence="10 11">
    <name type="scientific">Schaedlerella arabinosiphila</name>
    <dbReference type="NCBI Taxonomy" id="2044587"/>
    <lineage>
        <taxon>Bacteria</taxon>
        <taxon>Bacillati</taxon>
        <taxon>Bacillota</taxon>
        <taxon>Clostridia</taxon>
        <taxon>Lachnospirales</taxon>
        <taxon>Lachnospiraceae</taxon>
        <taxon>Schaedlerella</taxon>
    </lineage>
</organism>
<dbReference type="PANTHER" id="PTHR36108:SF13">
    <property type="entry name" value="COLOSSIN-B-RELATED"/>
    <property type="match status" value="1"/>
</dbReference>
<reference evidence="10" key="1">
    <citation type="submission" date="2018-10" db="EMBL/GenBank/DDBJ databases">
        <title>Schaedlerella arabinophila gen. nov. sp. nov., isolated from the mouse intestinal tract and comparative analysis with the genome of the closely related altered Schaedler flora strain ASF502.</title>
        <authorList>
            <person name="Miyake S."/>
            <person name="Soh M."/>
            <person name="Seedorf H."/>
        </authorList>
    </citation>
    <scope>NUCLEOTIDE SEQUENCE [LARGE SCALE GENOMIC DNA]</scope>
    <source>
        <strain evidence="10">DSM 106076</strain>
    </source>
</reference>
<dbReference type="RefSeq" id="WP_125127787.1">
    <property type="nucleotide sequence ID" value="NZ_RHJS01000002.1"/>
</dbReference>
<comment type="similarity">
    <text evidence="1">Belongs to the serine-aspartate repeat-containing protein (SDr) family.</text>
</comment>
<evidence type="ECO:0000259" key="8">
    <source>
        <dbReference type="Pfam" id="PF18202"/>
    </source>
</evidence>
<evidence type="ECO:0000256" key="1">
    <source>
        <dbReference type="ARBA" id="ARBA00007257"/>
    </source>
</evidence>
<keyword evidence="11" id="KW-1185">Reference proteome</keyword>
<evidence type="ECO:0000313" key="11">
    <source>
        <dbReference type="Proteomes" id="UP000274920"/>
    </source>
</evidence>
<feature type="signal peptide" evidence="6">
    <location>
        <begin position="1"/>
        <end position="30"/>
    </location>
</feature>
<evidence type="ECO:0008006" key="12">
    <source>
        <dbReference type="Google" id="ProtNLM"/>
    </source>
</evidence>
<proteinExistence type="inferred from homology"/>
<accession>A0A3R8JMN2</accession>
<evidence type="ECO:0000256" key="3">
    <source>
        <dbReference type="ARBA" id="ARBA00022729"/>
    </source>
</evidence>
<keyword evidence="2" id="KW-0964">Secreted</keyword>
<protein>
    <recommendedName>
        <fullName evidence="12">VaFE repeat-containing surface-anchored protein</fullName>
    </recommendedName>
</protein>
<comment type="caution">
    <text evidence="10">The sequence shown here is derived from an EMBL/GenBank/DDBJ whole genome shotgun (WGS) entry which is preliminary data.</text>
</comment>
<evidence type="ECO:0000256" key="6">
    <source>
        <dbReference type="SAM" id="SignalP"/>
    </source>
</evidence>
<dbReference type="InterPro" id="IPR041100">
    <property type="entry name" value="TQ"/>
</dbReference>
<feature type="region of interest" description="Disordered" evidence="4">
    <location>
        <begin position="1383"/>
        <end position="1402"/>
    </location>
</feature>
<feature type="domain" description="SpaA-like prealbumin fold" evidence="7">
    <location>
        <begin position="662"/>
        <end position="744"/>
    </location>
</feature>
<evidence type="ECO:0000256" key="2">
    <source>
        <dbReference type="ARBA" id="ARBA00022525"/>
    </source>
</evidence>
<evidence type="ECO:0000256" key="5">
    <source>
        <dbReference type="SAM" id="Phobius"/>
    </source>
</evidence>
<dbReference type="PROSITE" id="PS51257">
    <property type="entry name" value="PROKAR_LIPOPROTEIN"/>
    <property type="match status" value="1"/>
</dbReference>
<evidence type="ECO:0000259" key="9">
    <source>
        <dbReference type="Pfam" id="PF20610"/>
    </source>
</evidence>
<keyword evidence="3 6" id="KW-0732">Signal</keyword>
<dbReference type="Pfam" id="PF17802">
    <property type="entry name" value="SpaA"/>
    <property type="match status" value="2"/>
</dbReference>
<evidence type="ECO:0000313" key="10">
    <source>
        <dbReference type="EMBL" id="RRK32304.1"/>
    </source>
</evidence>
<evidence type="ECO:0000256" key="4">
    <source>
        <dbReference type="SAM" id="MobiDB-lite"/>
    </source>
</evidence>
<gene>
    <name evidence="10" type="ORF">EBB54_13735</name>
</gene>
<dbReference type="Gene3D" id="2.60.40.3930">
    <property type="match status" value="4"/>
</dbReference>
<feature type="domain" description="T-Q ester bond containing" evidence="8">
    <location>
        <begin position="1138"/>
        <end position="1257"/>
    </location>
</feature>
<feature type="domain" description="T-Q ester bond containing" evidence="8">
    <location>
        <begin position="895"/>
        <end position="1014"/>
    </location>
</feature>
<keyword evidence="5" id="KW-0812">Transmembrane</keyword>
<feature type="transmembrane region" description="Helical" evidence="5">
    <location>
        <begin position="1411"/>
        <end position="1429"/>
    </location>
</feature>
<keyword evidence="5" id="KW-1133">Transmembrane helix</keyword>
<feature type="domain" description="T-Q ester bond containing" evidence="8">
    <location>
        <begin position="1016"/>
        <end position="1136"/>
    </location>
</feature>
<feature type="compositionally biased region" description="Basic and acidic residues" evidence="4">
    <location>
        <begin position="114"/>
        <end position="191"/>
    </location>
</feature>
<dbReference type="Proteomes" id="UP000274920">
    <property type="component" value="Unassembled WGS sequence"/>
</dbReference>
<dbReference type="EMBL" id="RHJS01000002">
    <property type="protein sequence ID" value="RRK32304.1"/>
    <property type="molecule type" value="Genomic_DNA"/>
</dbReference>
<sequence>MRRFFYNMPGVLRTATAFLLIFSCMVSASAASVRAEERMESLAALEAEGTTAETMAGTAGGANEQIKQKVIEQAMAATGIPNQKSAGEGQAESAGTAEEGENSGSLSNPPKNLGGEEKNDPKPGDREETGQKWEEAQKEEAGRKEETEQKGETDQKEEADRKTETGQKTEAGQKGEADRKTEADQKEKIDQEQEADQEDGSEASASGRVPIGRKTIGDYGTAYVIGSSGRMLRSAVNSNCTITPGTAHSYGNWATTEFRVVTDKGHYMGYCAQPNKPTPSGTYQISELDNPRIKMALMFGADGPWAGEASAMFGGIAQPYPYVHAMIGIEYTGETDGLTEQQILAMRNALNEQMNSGKAQLSVFKEYKAYVAYNKDQDIVWLEYEGPTDGAVILRKSSSAPHITDGNGCYSLFNARYGIYADASCTTLTDTLTIRESGASDPVELPEGDYWVRETVQPSGYHKDEKPYMVRVKAGETAQLDVSDVPKCDTAGLELVKRDQDAPDGAVQDCASLAGAQFTVRYYNGYYEKENLPQAPARTWVLETKAVPDGAGFVKYQALLREEYKVSGDEFYKLDGIPVLPLGTISIEETKAPDGYLLEGGYLQAEGSGEKVTGLYTSQIRYVGTKVALQGGNQYTVYNQTARGGVRIRKRDFDTKDQVPQGGASLENAVFAVINLNENTIFADGKAYGRNETITTIKTDENGVAQTPEGLLPYGKYRILETGAPEGYLETGLWRQEFFISRHGELVDLTDADHSIQNRVKRGDFALRKIDSNTQKVMPGVKFSLTSTTTGESHQITTDGNGYYSSSSDWNPHTKNTNQGGAEDGLWFGLDGEGRGAPVDNGLGALPYDTYILEEIPSEENEGKEMLQIPLVIYRDKVSVDLGNLENKDLEVEKPAISTTARNEATGNHYAQAGFVTVIDSVLYSGLKEQQEYLLRCTVMDRETQKPLEDPEGNPVRAEQAFTPPASAGITEVECSFDAAKLQGRDIVLYEELYYKGKQIAVHQDIDDQGQTIHFPEIKTKAEDKATGTDTAVAGKEITIVDTVSYKNLKPGQKYTLKGKLVDKDTGIIVRDAAGGEVTSEVKFTPKEKDGKAEVVFTFDGSNLEGKTLVAFETLEKDNKIYAVHADLESREQTIYFPKVRTSARDVGTNSRSARAEEDVEIVDTIFYSNLTAGREYTVEGTLMDRETGEPLLETGEKITAETTFTPEADSGTVDVTFGFNASDLAGKTVVAFESVSREGEEVAAHKDLHYEGQTLRFPKLETRAAEKESGSQKITADGEITIVDRVTYQNLIPGETYTIKGILMDKGTGSPLLIGEKEITAEKTFAPEKETGTAEVEFTFQAGSLQNTETVVFEKLYIGGAELAAHEDIRDEGQTVRINMAETPGEETPKEPSPPLDQIKSVKTGDGADLLPYVLLMIASAAVLIAAARRKLG</sequence>
<dbReference type="InterPro" id="IPR013783">
    <property type="entry name" value="Ig-like_fold"/>
</dbReference>
<dbReference type="Pfam" id="PF20610">
    <property type="entry name" value="TED_2"/>
    <property type="match status" value="1"/>
</dbReference>
<feature type="domain" description="T-Q ester bond containing" evidence="8">
    <location>
        <begin position="1259"/>
        <end position="1378"/>
    </location>
</feature>
<feature type="domain" description="SpaA-like prealbumin fold" evidence="7">
    <location>
        <begin position="405"/>
        <end position="484"/>
    </location>
</feature>
<feature type="domain" description="Thioester" evidence="9">
    <location>
        <begin position="241"/>
        <end position="345"/>
    </location>
</feature>
<dbReference type="Gene3D" id="2.60.40.10">
    <property type="entry name" value="Immunoglobulins"/>
    <property type="match status" value="4"/>
</dbReference>
<evidence type="ECO:0000259" key="7">
    <source>
        <dbReference type="Pfam" id="PF17802"/>
    </source>
</evidence>